<evidence type="ECO:0000256" key="1">
    <source>
        <dbReference type="SAM" id="MobiDB-lite"/>
    </source>
</evidence>
<evidence type="ECO:0000313" key="4">
    <source>
        <dbReference type="Proteomes" id="UP000236197"/>
    </source>
</evidence>
<accession>A0A2K2U9L6</accession>
<evidence type="ECO:0000313" key="3">
    <source>
        <dbReference type="EMBL" id="PNV66959.1"/>
    </source>
</evidence>
<protein>
    <recommendedName>
        <fullName evidence="5">SURF2 Surfeit locus protein 2</fullName>
    </recommendedName>
</protein>
<gene>
    <name evidence="3" type="ORF">C2L71_10490</name>
</gene>
<feature type="compositionally biased region" description="Basic and acidic residues" evidence="1">
    <location>
        <begin position="82"/>
        <end position="98"/>
    </location>
</feature>
<keyword evidence="2" id="KW-0472">Membrane</keyword>
<name>A0A2K2U9L6_9ACTN</name>
<reference evidence="4" key="1">
    <citation type="submission" date="2018-01" db="EMBL/GenBank/DDBJ databases">
        <title>Rubneribacter badeniensis gen. nov., sp. nov., and Colonibacter rubneri, gen. nov., sp. nov., WGS of new members of the Eggerthellaceae.</title>
        <authorList>
            <person name="Danylec N."/>
            <person name="Stoll D.A."/>
            <person name="Doetsch A."/>
            <person name="Kulling S.E."/>
            <person name="Huch M."/>
        </authorList>
    </citation>
    <scope>NUCLEOTIDE SEQUENCE [LARGE SCALE GENOMIC DNA]</scope>
    <source>
        <strain evidence="4">ResAG-96</strain>
    </source>
</reference>
<evidence type="ECO:0000256" key="2">
    <source>
        <dbReference type="SAM" id="Phobius"/>
    </source>
</evidence>
<comment type="caution">
    <text evidence="3">The sequence shown here is derived from an EMBL/GenBank/DDBJ whole genome shotgun (WGS) entry which is preliminary data.</text>
</comment>
<proteinExistence type="predicted"/>
<evidence type="ECO:0008006" key="5">
    <source>
        <dbReference type="Google" id="ProtNLM"/>
    </source>
</evidence>
<feature type="region of interest" description="Disordered" evidence="1">
    <location>
        <begin position="33"/>
        <end position="106"/>
    </location>
</feature>
<keyword evidence="4" id="KW-1185">Reference proteome</keyword>
<dbReference type="EMBL" id="PPEK01000015">
    <property type="protein sequence ID" value="PNV66959.1"/>
    <property type="molecule type" value="Genomic_DNA"/>
</dbReference>
<feature type="transmembrane region" description="Helical" evidence="2">
    <location>
        <begin position="125"/>
        <end position="143"/>
    </location>
</feature>
<keyword evidence="2" id="KW-1133">Transmembrane helix</keyword>
<organism evidence="3 4">
    <name type="scientific">Enteroscipio rubneri</name>
    <dbReference type="NCBI Taxonomy" id="2070686"/>
    <lineage>
        <taxon>Bacteria</taxon>
        <taxon>Bacillati</taxon>
        <taxon>Actinomycetota</taxon>
        <taxon>Coriobacteriia</taxon>
        <taxon>Eggerthellales</taxon>
        <taxon>Eggerthellaceae</taxon>
        <taxon>Enteroscipio</taxon>
    </lineage>
</organism>
<sequence length="145" mass="15502">MMRKDDPVSLDRTRFSRITVTSDEDDDVVIHAGARAESTLPATEDDDARCGEAIGGDMAGGDMSSDVPAAEEQTKRTVAADAPKEHDSSSDRPVRKTEFVGSDASSHKTIADDLELAPMSLMQKIIIILAGLAVVAIVVYIALMR</sequence>
<keyword evidence="2" id="KW-0812">Transmembrane</keyword>
<dbReference type="Proteomes" id="UP000236197">
    <property type="component" value="Unassembled WGS sequence"/>
</dbReference>
<dbReference type="AlphaFoldDB" id="A0A2K2U9L6"/>